<evidence type="ECO:0000313" key="2">
    <source>
        <dbReference type="Proteomes" id="UP000196240"/>
    </source>
</evidence>
<organism evidence="1 2">
    <name type="scientific">Acinetobacter johnsonii</name>
    <dbReference type="NCBI Taxonomy" id="40214"/>
    <lineage>
        <taxon>Bacteria</taxon>
        <taxon>Pseudomonadati</taxon>
        <taxon>Pseudomonadota</taxon>
        <taxon>Gammaproteobacteria</taxon>
        <taxon>Moraxellales</taxon>
        <taxon>Moraxellaceae</taxon>
        <taxon>Acinetobacter</taxon>
    </lineage>
</organism>
<protein>
    <submittedName>
        <fullName evidence="1">Uncharacterized protein</fullName>
    </submittedName>
</protein>
<dbReference type="RefSeq" id="WP_087012407.1">
    <property type="nucleotide sequence ID" value="NZ_FUUY01000004.1"/>
</dbReference>
<evidence type="ECO:0000313" key="1">
    <source>
        <dbReference type="EMBL" id="SJX22040.1"/>
    </source>
</evidence>
<proteinExistence type="predicted"/>
<reference evidence="1 2" key="1">
    <citation type="submission" date="2017-02" db="EMBL/GenBank/DDBJ databases">
        <authorList>
            <person name="Peterson S.W."/>
        </authorList>
    </citation>
    <scope>NUCLEOTIDE SEQUENCE [LARGE SCALE GENOMIC DNA]</scope>
    <source>
        <strain evidence="1">C6</strain>
    </source>
</reference>
<name>A0A1R7QCQ7_ACIJO</name>
<gene>
    <name evidence="1" type="ORF">ACNJC6_01671</name>
</gene>
<accession>A0A1R7QCQ7</accession>
<dbReference type="EMBL" id="FUUY01000004">
    <property type="protein sequence ID" value="SJX22040.1"/>
    <property type="molecule type" value="Genomic_DNA"/>
</dbReference>
<sequence>MRKTLYESLRVAFPELNDTAIPEEQDEFEHFVRWLNTYYSNIQKIELDDFRQNGIDECHRLQQLGIDLDELKNQINDDMASFYQMYDSEEEETSDMHGYDFEFSFDVIFNHIKIFIEPYELSLLVIERENPYWLLVPHNDELIDQIIVTYNHTFGDEEPMQLIE</sequence>
<dbReference type="Proteomes" id="UP000196240">
    <property type="component" value="Unassembled WGS sequence"/>
</dbReference>
<dbReference type="AlphaFoldDB" id="A0A1R7QCQ7"/>